<dbReference type="EMBL" id="CM047941">
    <property type="protein sequence ID" value="KAI9903284.1"/>
    <property type="molecule type" value="Genomic_DNA"/>
</dbReference>
<comment type="caution">
    <text evidence="1">The sequence shown here is derived from an EMBL/GenBank/DDBJ whole genome shotgun (WGS) entry which is preliminary data.</text>
</comment>
<accession>A0ACC0VAQ6</accession>
<evidence type="ECO:0000313" key="1">
    <source>
        <dbReference type="EMBL" id="KAI9903284.1"/>
    </source>
</evidence>
<name>A0ACC0VAQ6_9HYPO</name>
<organism evidence="1 2">
    <name type="scientific">Trichothecium roseum</name>
    <dbReference type="NCBI Taxonomy" id="47278"/>
    <lineage>
        <taxon>Eukaryota</taxon>
        <taxon>Fungi</taxon>
        <taxon>Dikarya</taxon>
        <taxon>Ascomycota</taxon>
        <taxon>Pezizomycotina</taxon>
        <taxon>Sordariomycetes</taxon>
        <taxon>Hypocreomycetidae</taxon>
        <taxon>Hypocreales</taxon>
        <taxon>Hypocreales incertae sedis</taxon>
        <taxon>Trichothecium</taxon>
    </lineage>
</organism>
<sequence length="204" mass="22070">MSEAAFAQSYLSALDSRPIKVSADHVEDAKNFPARPPYILPRMSKPMSKSAASSSAPGQECSIKVSLKSLRNPPLDIKLAPQPPTTSVHDIKAQVHGQTRIPVDKMKILHNKKPVSDSKVLKDIIGDSDNSIEFSIMVMGGAAAIPPEEAPAALAEATGASALETDEFWTDLNGFLMQRLKDQAQAEELSKLFKSSWESSRSDP</sequence>
<evidence type="ECO:0000313" key="2">
    <source>
        <dbReference type="Proteomes" id="UP001163324"/>
    </source>
</evidence>
<proteinExistence type="predicted"/>
<gene>
    <name evidence="1" type="ORF">N3K66_002636</name>
</gene>
<reference evidence="1" key="1">
    <citation type="submission" date="2022-10" db="EMBL/GenBank/DDBJ databases">
        <title>Complete Genome of Trichothecium roseum strain YXFP-22015, a Plant Pathogen Isolated from Citrus.</title>
        <authorList>
            <person name="Wang Y."/>
            <person name="Zhu L."/>
        </authorList>
    </citation>
    <scope>NUCLEOTIDE SEQUENCE</scope>
    <source>
        <strain evidence="1">YXFP-22015</strain>
    </source>
</reference>
<dbReference type="Proteomes" id="UP001163324">
    <property type="component" value="Chromosome 2"/>
</dbReference>
<protein>
    <submittedName>
        <fullName evidence="1">Uncharacterized protein</fullName>
    </submittedName>
</protein>
<keyword evidence="2" id="KW-1185">Reference proteome</keyword>